<dbReference type="EMBL" id="JAWDJX010000005">
    <property type="protein sequence ID" value="KAK3056572.1"/>
    <property type="molecule type" value="Genomic_DNA"/>
</dbReference>
<accession>A0AAJ0LV57</accession>
<protein>
    <submittedName>
        <fullName evidence="1">Uncharacterized protein</fullName>
    </submittedName>
</protein>
<comment type="caution">
    <text evidence="1">The sequence shown here is derived from an EMBL/GenBank/DDBJ whole genome shotgun (WGS) entry which is preliminary data.</text>
</comment>
<organism evidence="1 2">
    <name type="scientific">Extremus antarcticus</name>
    <dbReference type="NCBI Taxonomy" id="702011"/>
    <lineage>
        <taxon>Eukaryota</taxon>
        <taxon>Fungi</taxon>
        <taxon>Dikarya</taxon>
        <taxon>Ascomycota</taxon>
        <taxon>Pezizomycotina</taxon>
        <taxon>Dothideomycetes</taxon>
        <taxon>Dothideomycetidae</taxon>
        <taxon>Mycosphaerellales</taxon>
        <taxon>Extremaceae</taxon>
        <taxon>Extremus</taxon>
    </lineage>
</organism>
<sequence>MATHTAPADATELVNLNTQPIQSSAFLRLPAELRFIICEQAELLQSQGKMWCDWGAWSVNECTEVTRAQHHGIGVGALSQSCGLVYKETFDVLYDNSTMFIITISTSLRRLDKLKGGMPTYANIDFLRHVKHARVDFRLYYHDLHYHDLCDVESAAPPSAAAELRTLESIISTLRENASLHTFSFDPNAGSLDAPSSRFKRVVCELRRQHTRDGVKAGKGMKDRELDFAKAYVDMLKDLLYNHHGGDELKFYRSFGPSPPRFESSMYSFESLTHYFR</sequence>
<name>A0AAJ0LV57_9PEZI</name>
<dbReference type="Proteomes" id="UP001271007">
    <property type="component" value="Unassembled WGS sequence"/>
</dbReference>
<evidence type="ECO:0000313" key="2">
    <source>
        <dbReference type="Proteomes" id="UP001271007"/>
    </source>
</evidence>
<reference evidence="1" key="1">
    <citation type="submission" date="2023-04" db="EMBL/GenBank/DDBJ databases">
        <title>Black Yeasts Isolated from many extreme environments.</title>
        <authorList>
            <person name="Coleine C."/>
            <person name="Stajich J.E."/>
            <person name="Selbmann L."/>
        </authorList>
    </citation>
    <scope>NUCLEOTIDE SEQUENCE</scope>
    <source>
        <strain evidence="1">CCFEE 5312</strain>
    </source>
</reference>
<evidence type="ECO:0000313" key="1">
    <source>
        <dbReference type="EMBL" id="KAK3056572.1"/>
    </source>
</evidence>
<dbReference type="AlphaFoldDB" id="A0AAJ0LV57"/>
<keyword evidence="2" id="KW-1185">Reference proteome</keyword>
<proteinExistence type="predicted"/>
<gene>
    <name evidence="1" type="ORF">LTR09_002365</name>
</gene>